<protein>
    <submittedName>
        <fullName evidence="1">Uncharacterized protein</fullName>
    </submittedName>
</protein>
<sequence length="87" mass="9653">MRDIRSLALAGEIDANLMSPEGGAIVVVEHGTLIACDRPDDMSELDNAWLDEVFERFGVTELPPPCYIAEGELAGWRYWSLELENDG</sequence>
<dbReference type="Proteomes" id="UP000323380">
    <property type="component" value="Unassembled WGS sequence"/>
</dbReference>
<keyword evidence="2" id="KW-1185">Reference proteome</keyword>
<name>A0A5D0NGR5_9ACTN</name>
<organism evidence="1 2">
    <name type="scientific">Actinomadura chibensis</name>
    <dbReference type="NCBI Taxonomy" id="392828"/>
    <lineage>
        <taxon>Bacteria</taxon>
        <taxon>Bacillati</taxon>
        <taxon>Actinomycetota</taxon>
        <taxon>Actinomycetes</taxon>
        <taxon>Streptosporangiales</taxon>
        <taxon>Thermomonosporaceae</taxon>
        <taxon>Actinomadura</taxon>
    </lineage>
</organism>
<evidence type="ECO:0000313" key="1">
    <source>
        <dbReference type="EMBL" id="TYB43588.1"/>
    </source>
</evidence>
<evidence type="ECO:0000313" key="2">
    <source>
        <dbReference type="Proteomes" id="UP000323380"/>
    </source>
</evidence>
<proteinExistence type="predicted"/>
<accession>A0A5D0NGR5</accession>
<comment type="caution">
    <text evidence="1">The sequence shown here is derived from an EMBL/GenBank/DDBJ whole genome shotgun (WGS) entry which is preliminary data.</text>
</comment>
<gene>
    <name evidence="1" type="ORF">FXF69_27780</name>
</gene>
<dbReference type="EMBL" id="VSFG01000006">
    <property type="protein sequence ID" value="TYB43588.1"/>
    <property type="molecule type" value="Genomic_DNA"/>
</dbReference>
<reference evidence="1 2" key="1">
    <citation type="submission" date="2019-08" db="EMBL/GenBank/DDBJ databases">
        <title>Actinomadura sp. nov. CYP1-5 isolated from mountain soil.</title>
        <authorList>
            <person name="Songsumanus A."/>
            <person name="Kuncharoen N."/>
            <person name="Kudo T."/>
            <person name="Yuki M."/>
            <person name="Igarashi Y."/>
            <person name="Tanasupawat S."/>
        </authorList>
    </citation>
    <scope>NUCLEOTIDE SEQUENCE [LARGE SCALE GENOMIC DNA]</scope>
    <source>
        <strain evidence="1 2">JCM 14158</strain>
    </source>
</reference>
<dbReference type="RefSeq" id="WP_148344567.1">
    <property type="nucleotide sequence ID" value="NZ_VSFG01000006.1"/>
</dbReference>
<dbReference type="AlphaFoldDB" id="A0A5D0NGR5"/>